<name>B9RW03_RICCO</name>
<feature type="signal peptide" evidence="1">
    <location>
        <begin position="1"/>
        <end position="23"/>
    </location>
</feature>
<evidence type="ECO:0000313" key="3">
    <source>
        <dbReference type="EMBL" id="EEF44440.1"/>
    </source>
</evidence>
<dbReference type="AlphaFoldDB" id="B9RW03"/>
<keyword evidence="1" id="KW-0732">Signal</keyword>
<protein>
    <recommendedName>
        <fullName evidence="2">GPI-anchored protein LLG1-like domain-containing protein</fullName>
    </recommendedName>
</protein>
<gene>
    <name evidence="3" type="ORF">RCOM_1174780</name>
</gene>
<dbReference type="InParanoid" id="B9RW03"/>
<dbReference type="InterPro" id="IPR058888">
    <property type="entry name" value="LLG1-like"/>
</dbReference>
<accession>B9RW03</accession>
<dbReference type="EMBL" id="EQ973822">
    <property type="protein sequence ID" value="EEF44440.1"/>
    <property type="molecule type" value="Genomic_DNA"/>
</dbReference>
<reference evidence="4" key="1">
    <citation type="journal article" date="2010" name="Nat. Biotechnol.">
        <title>Draft genome sequence of the oilseed species Ricinus communis.</title>
        <authorList>
            <person name="Chan A.P."/>
            <person name="Crabtree J."/>
            <person name="Zhao Q."/>
            <person name="Lorenzi H."/>
            <person name="Orvis J."/>
            <person name="Puiu D."/>
            <person name="Melake-Berhan A."/>
            <person name="Jones K.M."/>
            <person name="Redman J."/>
            <person name="Chen G."/>
            <person name="Cahoon E.B."/>
            <person name="Gedil M."/>
            <person name="Stanke M."/>
            <person name="Haas B.J."/>
            <person name="Wortman J.R."/>
            <person name="Fraser-Liggett C.M."/>
            <person name="Ravel J."/>
            <person name="Rabinowicz P.D."/>
        </authorList>
    </citation>
    <scope>NUCLEOTIDE SEQUENCE [LARGE SCALE GENOMIC DNA]</scope>
    <source>
        <strain evidence="4">cv. Hale</strain>
    </source>
</reference>
<keyword evidence="4" id="KW-1185">Reference proteome</keyword>
<dbReference type="KEGG" id="rcu:8262070"/>
<dbReference type="eggNOG" id="ENOG502S17V">
    <property type="taxonomic scope" value="Eukaryota"/>
</dbReference>
<feature type="domain" description="GPI-anchored protein LLG1-like" evidence="2">
    <location>
        <begin position="52"/>
        <end position="127"/>
    </location>
</feature>
<dbReference type="InterPro" id="IPR039307">
    <property type="entry name" value="LORELEI-like"/>
</dbReference>
<dbReference type="PANTHER" id="PTHR31533:SF35">
    <property type="entry name" value="GPI-ANCHORED PROTEIN LLG2-RELATED"/>
    <property type="match status" value="1"/>
</dbReference>
<dbReference type="STRING" id="3988.B9RW03"/>
<dbReference type="Pfam" id="PF26578">
    <property type="entry name" value="LLG1"/>
    <property type="match status" value="1"/>
</dbReference>
<proteinExistence type="predicted"/>
<organism evidence="3 4">
    <name type="scientific">Ricinus communis</name>
    <name type="common">Castor bean</name>
    <dbReference type="NCBI Taxonomy" id="3988"/>
    <lineage>
        <taxon>Eukaryota</taxon>
        <taxon>Viridiplantae</taxon>
        <taxon>Streptophyta</taxon>
        <taxon>Embryophyta</taxon>
        <taxon>Tracheophyta</taxon>
        <taxon>Spermatophyta</taxon>
        <taxon>Magnoliopsida</taxon>
        <taxon>eudicotyledons</taxon>
        <taxon>Gunneridae</taxon>
        <taxon>Pentapetalae</taxon>
        <taxon>rosids</taxon>
        <taxon>fabids</taxon>
        <taxon>Malpighiales</taxon>
        <taxon>Euphorbiaceae</taxon>
        <taxon>Acalyphoideae</taxon>
        <taxon>Acalypheae</taxon>
        <taxon>Ricinus</taxon>
    </lineage>
</organism>
<dbReference type="OMA" id="SDCARTM"/>
<dbReference type="Proteomes" id="UP000008311">
    <property type="component" value="Unassembled WGS sequence"/>
</dbReference>
<evidence type="ECO:0000259" key="2">
    <source>
        <dbReference type="Pfam" id="PF26578"/>
    </source>
</evidence>
<feature type="chain" id="PRO_5002891013" description="GPI-anchored protein LLG1-like domain-containing protein" evidence="1">
    <location>
        <begin position="24"/>
        <end position="162"/>
    </location>
</feature>
<dbReference type="OrthoDB" id="585255at2759"/>
<sequence length="162" mass="17945">MACNYSSWFYLIFFFLVTELATSSSVISYDALSAHEHSGRTLLQVKKECNISFENLDYSVLTKNCKGPQYPVKPCCGALTEFACPYAETLNDRTNNCAETMFSYINLYGKYPPGLFANECRGDKDGLSCDDVKNSTSSGVQIGASQSLMLTAGFIGLYFQLF</sequence>
<evidence type="ECO:0000256" key="1">
    <source>
        <dbReference type="SAM" id="SignalP"/>
    </source>
</evidence>
<dbReference type="PANTHER" id="PTHR31533">
    <property type="entry name" value="GPI-ANCHORED PROTEIN LLG1-RELATED-RELATED"/>
    <property type="match status" value="1"/>
</dbReference>
<evidence type="ECO:0000313" key="4">
    <source>
        <dbReference type="Proteomes" id="UP000008311"/>
    </source>
</evidence>